<dbReference type="EMBL" id="JBHTJV010000002">
    <property type="protein sequence ID" value="MFD0915212.1"/>
    <property type="molecule type" value="Genomic_DNA"/>
</dbReference>
<feature type="transmembrane region" description="Helical" evidence="2">
    <location>
        <begin position="561"/>
        <end position="585"/>
    </location>
</feature>
<feature type="domain" description="TRAP C4-dicarboxylate transport system permease DctM subunit" evidence="3">
    <location>
        <begin position="147"/>
        <end position="422"/>
    </location>
</feature>
<feature type="transmembrane region" description="Helical" evidence="2">
    <location>
        <begin position="336"/>
        <end position="356"/>
    </location>
</feature>
<feature type="transmembrane region" description="Helical" evidence="2">
    <location>
        <begin position="478"/>
        <end position="494"/>
    </location>
</feature>
<keyword evidence="1" id="KW-0813">Transport</keyword>
<evidence type="ECO:0000313" key="4">
    <source>
        <dbReference type="EMBL" id="MFD0915212.1"/>
    </source>
</evidence>
<evidence type="ECO:0000256" key="2">
    <source>
        <dbReference type="SAM" id="Phobius"/>
    </source>
</evidence>
<accession>A0ABW3F9X0</accession>
<feature type="transmembrane region" description="Helical" evidence="2">
    <location>
        <begin position="106"/>
        <end position="125"/>
    </location>
</feature>
<feature type="transmembrane region" description="Helical" evidence="2">
    <location>
        <begin position="146"/>
        <end position="175"/>
    </location>
</feature>
<feature type="transmembrane region" description="Helical" evidence="2">
    <location>
        <begin position="451"/>
        <end position="472"/>
    </location>
</feature>
<keyword evidence="2" id="KW-0812">Transmembrane</keyword>
<comment type="subcellular location">
    <subcellularLocation>
        <location evidence="1">Cell inner membrane</location>
        <topology evidence="1">Multi-pass membrane protein</topology>
    </subcellularLocation>
</comment>
<feature type="transmembrane region" description="Helical" evidence="2">
    <location>
        <begin position="853"/>
        <end position="869"/>
    </location>
</feature>
<evidence type="ECO:0000259" key="3">
    <source>
        <dbReference type="Pfam" id="PF06808"/>
    </source>
</evidence>
<organism evidence="4 5">
    <name type="scientific">Pseudahrensia aquimaris</name>
    <dbReference type="NCBI Taxonomy" id="744461"/>
    <lineage>
        <taxon>Bacteria</taxon>
        <taxon>Pseudomonadati</taxon>
        <taxon>Pseudomonadota</taxon>
        <taxon>Alphaproteobacteria</taxon>
        <taxon>Hyphomicrobiales</taxon>
        <taxon>Ahrensiaceae</taxon>
        <taxon>Pseudahrensia</taxon>
    </lineage>
</organism>
<feature type="domain" description="TRAP C4-dicarboxylate transport system permease DctM subunit" evidence="3">
    <location>
        <begin position="432"/>
        <end position="682"/>
    </location>
</feature>
<dbReference type="PANTHER" id="PTHR43849:SF2">
    <property type="entry name" value="BLL3936 PROTEIN"/>
    <property type="match status" value="1"/>
</dbReference>
<keyword evidence="2" id="KW-0472">Membrane</keyword>
<feature type="transmembrane region" description="Helical" evidence="2">
    <location>
        <begin position="376"/>
        <end position="397"/>
    </location>
</feature>
<dbReference type="PANTHER" id="PTHR43849">
    <property type="entry name" value="BLL3936 PROTEIN"/>
    <property type="match status" value="1"/>
</dbReference>
<keyword evidence="5" id="KW-1185">Reference proteome</keyword>
<dbReference type="RefSeq" id="WP_377211062.1">
    <property type="nucleotide sequence ID" value="NZ_JBHTJV010000002.1"/>
</dbReference>
<dbReference type="Proteomes" id="UP001597101">
    <property type="component" value="Unassembled WGS sequence"/>
</dbReference>
<feature type="transmembrane region" description="Helical" evidence="2">
    <location>
        <begin position="403"/>
        <end position="425"/>
    </location>
</feature>
<feature type="transmembrane region" description="Helical" evidence="2">
    <location>
        <begin position="597"/>
        <end position="627"/>
    </location>
</feature>
<gene>
    <name evidence="4" type="ORF">ACFQ14_02210</name>
</gene>
<keyword evidence="2" id="KW-1133">Transmembrane helix</keyword>
<feature type="transmembrane region" description="Helical" evidence="2">
    <location>
        <begin position="529"/>
        <end position="549"/>
    </location>
</feature>
<protein>
    <submittedName>
        <fullName evidence="4">TRAP transporter permease</fullName>
    </submittedName>
</protein>
<comment type="function">
    <text evidence="1">Part of the tripartite ATP-independent periplasmic (TRAP) transport system.</text>
</comment>
<keyword evidence="1" id="KW-0997">Cell inner membrane</keyword>
<feature type="transmembrane region" description="Helical" evidence="2">
    <location>
        <begin position="677"/>
        <end position="703"/>
    </location>
</feature>
<feature type="transmembrane region" description="Helical" evidence="2">
    <location>
        <begin position="82"/>
        <end position="100"/>
    </location>
</feature>
<reference evidence="5" key="1">
    <citation type="journal article" date="2019" name="Int. J. Syst. Evol. Microbiol.">
        <title>The Global Catalogue of Microorganisms (GCM) 10K type strain sequencing project: providing services to taxonomists for standard genome sequencing and annotation.</title>
        <authorList>
            <consortium name="The Broad Institute Genomics Platform"/>
            <consortium name="The Broad Institute Genome Sequencing Center for Infectious Disease"/>
            <person name="Wu L."/>
            <person name="Ma J."/>
        </authorList>
    </citation>
    <scope>NUCLEOTIDE SEQUENCE [LARGE SCALE GENOMIC DNA]</scope>
    <source>
        <strain evidence="5">CCUG 60023</strain>
    </source>
</reference>
<keyword evidence="1" id="KW-1003">Cell membrane</keyword>
<dbReference type="InterPro" id="IPR011853">
    <property type="entry name" value="TRAP_DctM-Dct_fused"/>
</dbReference>
<evidence type="ECO:0000256" key="1">
    <source>
        <dbReference type="RuleBase" id="RU369079"/>
    </source>
</evidence>
<feature type="transmembrane region" description="Helical" evidence="2">
    <location>
        <begin position="39"/>
        <end position="62"/>
    </location>
</feature>
<dbReference type="InterPro" id="IPR021814">
    <property type="entry name" value="DUF3394"/>
</dbReference>
<dbReference type="Pfam" id="PF06808">
    <property type="entry name" value="DctM"/>
    <property type="match status" value="2"/>
</dbReference>
<evidence type="ECO:0000313" key="5">
    <source>
        <dbReference type="Proteomes" id="UP001597101"/>
    </source>
</evidence>
<feature type="transmembrane region" description="Helical" evidence="2">
    <location>
        <begin position="207"/>
        <end position="229"/>
    </location>
</feature>
<sequence>MNNKYVVPADSEGADPDPDAMVAEIESGARNAAGLAGKVIIAIAFIWSSFQIYIASAIPFVITEWTGINVVFNNQEARQIHLAFALVLAMLAYPLFKSAPRDRVPVYDWVLAALAASSCLYLLFFKADIANRAGLPTQADLVFSTIGMLAVAVAVYRALGLPLVIVASVFVFYVFAGHLDLMPDAIQWKGASYGKAMWHFWMQTEGVFGVALGVSASMIFLFVLFGSLLEKAGAGNYFIKLAFALLGHLRGGPAKAAVVASALSGLYSGSSIANVVTTGTFTIPLMKRTGFSPEKAGAVEVASSTNGQLTPPVMGAAAFLISEFTGISYPELIKHAFLPAVISYIALVYIVHLEALKLGLKGMERPTVVGTLAQRLSGVLFGFIAMAILAGAVYFGLGWVKTAFPGLGFWTAVALFLGAYVYLLYRASQVPDLEMDDPNAPITTLPRPMDVAITGFHFILPIIVLIWCILIERLSPTLSAYWATVAMVFILLTQKPMKNFFRGLGGYGEAFRSGGRDFFDGMIAGSRNMIGIGVATAAAGIIVGTVSLTGAHQVVGEFVEFLSGGSLIVMLLLVAVMSLILGMGLPTTANYIVVSSLMAPVIVSVGAASGLIVPLIAVHLFVFYFGILADDTPPVGLAAFAAAAISGGDPIRTGIQGFTYDIRTALLPFMFIFNTELLLIDVGFAKAVFIFFIAVIAMGIFAAATQGYFFAKSRWFESVALLLVAFTLFRPGFWLDQVQPPFDDQPGVAAIEYAANAPANAKMRIVLAGPDFDDPDKIASQTMIVDLGEAGDGIERLNKAGLIVREEDGKALLEEPLAGTTYFQTLSNYDFYGDTPVEITKLQAQAERLPKEIFYIPAFLLLLLVIGLQRRRQTVPAF</sequence>
<dbReference type="NCBIfam" id="TIGR02123">
    <property type="entry name" value="TRAP_fused"/>
    <property type="match status" value="1"/>
</dbReference>
<dbReference type="InterPro" id="IPR010656">
    <property type="entry name" value="DctM"/>
</dbReference>
<dbReference type="Pfam" id="PF11874">
    <property type="entry name" value="DUF3394"/>
    <property type="match status" value="1"/>
</dbReference>
<comment type="caution">
    <text evidence="4">The sequence shown here is derived from an EMBL/GenBank/DDBJ whole genome shotgun (WGS) entry which is preliminary data.</text>
</comment>
<name>A0ABW3F9X0_9HYPH</name>
<proteinExistence type="predicted"/>
<feature type="transmembrane region" description="Helical" evidence="2">
    <location>
        <begin position="715"/>
        <end position="733"/>
    </location>
</feature>